<dbReference type="PROSITE" id="PS51409">
    <property type="entry name" value="ARGINASE_2"/>
    <property type="match status" value="1"/>
</dbReference>
<dbReference type="EC" id="3.5.3.1" evidence="5"/>
<dbReference type="Proteomes" id="UP000298324">
    <property type="component" value="Unassembled WGS sequence"/>
</dbReference>
<proteinExistence type="inferred from homology"/>
<dbReference type="InterPro" id="IPR006035">
    <property type="entry name" value="Ureohydrolase"/>
</dbReference>
<organism evidence="5 6">
    <name type="scientific">Pelotomaculum schinkii</name>
    <dbReference type="NCBI Taxonomy" id="78350"/>
    <lineage>
        <taxon>Bacteria</taxon>
        <taxon>Bacillati</taxon>
        <taxon>Bacillota</taxon>
        <taxon>Clostridia</taxon>
        <taxon>Eubacteriales</taxon>
        <taxon>Desulfotomaculaceae</taxon>
        <taxon>Pelotomaculum</taxon>
    </lineage>
</organism>
<reference evidence="5 6" key="1">
    <citation type="journal article" date="2018" name="Environ. Microbiol.">
        <title>Novel energy conservation strategies and behaviour of Pelotomaculum schinkii driving syntrophic propionate catabolism.</title>
        <authorList>
            <person name="Hidalgo-Ahumada C.A.P."/>
            <person name="Nobu M.K."/>
            <person name="Narihiro T."/>
            <person name="Tamaki H."/>
            <person name="Liu W.T."/>
            <person name="Kamagata Y."/>
            <person name="Stams A.J.M."/>
            <person name="Imachi H."/>
            <person name="Sousa D.Z."/>
        </authorList>
    </citation>
    <scope>NUCLEOTIDE SEQUENCE [LARGE SCALE GENOMIC DNA]</scope>
    <source>
        <strain evidence="5 6">HH</strain>
    </source>
</reference>
<gene>
    <name evidence="5" type="primary">arg</name>
    <name evidence="5" type="ORF">Psch_03064</name>
</gene>
<comment type="similarity">
    <text evidence="4">Belongs to the arginase family.</text>
</comment>
<dbReference type="PRINTS" id="PR00116">
    <property type="entry name" value="ARGINASE"/>
</dbReference>
<dbReference type="PANTHER" id="PTHR43782:SF3">
    <property type="entry name" value="ARGINASE"/>
    <property type="match status" value="1"/>
</dbReference>
<evidence type="ECO:0000313" key="6">
    <source>
        <dbReference type="Proteomes" id="UP000298324"/>
    </source>
</evidence>
<dbReference type="InterPro" id="IPR023696">
    <property type="entry name" value="Ureohydrolase_dom_sf"/>
</dbReference>
<accession>A0A4Y7RB21</accession>
<protein>
    <submittedName>
        <fullName evidence="5">Arginase</fullName>
        <ecNumber evidence="5">3.5.3.1</ecNumber>
    </submittedName>
</protein>
<evidence type="ECO:0000256" key="1">
    <source>
        <dbReference type="ARBA" id="ARBA00022723"/>
    </source>
</evidence>
<dbReference type="EMBL" id="QFGA01000002">
    <property type="protein sequence ID" value="TEB06022.1"/>
    <property type="molecule type" value="Genomic_DNA"/>
</dbReference>
<evidence type="ECO:0000313" key="5">
    <source>
        <dbReference type="EMBL" id="TEB06022.1"/>
    </source>
</evidence>
<dbReference type="GO" id="GO:0004053">
    <property type="term" value="F:arginase activity"/>
    <property type="evidence" value="ECO:0007669"/>
    <property type="project" value="UniProtKB-EC"/>
</dbReference>
<keyword evidence="1" id="KW-0479">Metal-binding</keyword>
<keyword evidence="3" id="KW-0464">Manganese</keyword>
<evidence type="ECO:0000256" key="3">
    <source>
        <dbReference type="ARBA" id="ARBA00023211"/>
    </source>
</evidence>
<dbReference type="SUPFAM" id="SSF52768">
    <property type="entry name" value="Arginase/deacetylase"/>
    <property type="match status" value="1"/>
</dbReference>
<dbReference type="GO" id="GO:0005829">
    <property type="term" value="C:cytosol"/>
    <property type="evidence" value="ECO:0007669"/>
    <property type="project" value="TreeGrafter"/>
</dbReference>
<evidence type="ECO:0000256" key="4">
    <source>
        <dbReference type="PROSITE-ProRule" id="PRU00742"/>
    </source>
</evidence>
<dbReference type="Pfam" id="PF00491">
    <property type="entry name" value="Arginase"/>
    <property type="match status" value="1"/>
</dbReference>
<sequence length="279" mass="30981">MTRDNSPKKGALFYPQWQGAGYSPELYEGTVALWSYFSPQMPSIEVPVDRPGEVTKHNGIIGLKQIDKQLSNSYKILQDLNPSHIATIGGGCDVEVAVISYLRATHGPLGIFWFDAHGDLNTPDSSPSKLFHGMALRCLLEGGRGFGLQLPVPSISLQDIALLGVRDLDPPEREYIKETGIPVIAVSELMESMPEKLVSQFKQFEKVYIHIDLDVLDPVEFAGVKCPTENGVRIKQLRSVLQDIMERWDAIGLSLVESIETDKKKLSALEPIIQLVREL</sequence>
<dbReference type="PANTHER" id="PTHR43782">
    <property type="entry name" value="ARGINASE"/>
    <property type="match status" value="1"/>
</dbReference>
<evidence type="ECO:0000256" key="2">
    <source>
        <dbReference type="ARBA" id="ARBA00022801"/>
    </source>
</evidence>
<dbReference type="AlphaFoldDB" id="A0A4Y7RB21"/>
<keyword evidence="2 5" id="KW-0378">Hydrolase</keyword>
<name>A0A4Y7RB21_9FIRM</name>
<comment type="caution">
    <text evidence="5">The sequence shown here is derived from an EMBL/GenBank/DDBJ whole genome shotgun (WGS) entry which is preliminary data.</text>
</comment>
<dbReference type="CDD" id="cd09999">
    <property type="entry name" value="Arginase-like_1"/>
    <property type="match status" value="1"/>
</dbReference>
<dbReference type="GO" id="GO:0030145">
    <property type="term" value="F:manganese ion binding"/>
    <property type="evidence" value="ECO:0007669"/>
    <property type="project" value="TreeGrafter"/>
</dbReference>
<keyword evidence="6" id="KW-1185">Reference proteome</keyword>
<dbReference type="Gene3D" id="3.40.800.10">
    <property type="entry name" value="Ureohydrolase domain"/>
    <property type="match status" value="1"/>
</dbReference>
<dbReference type="RefSeq" id="WP_190258660.1">
    <property type="nucleotide sequence ID" value="NZ_QFGA01000002.1"/>
</dbReference>